<dbReference type="AlphaFoldDB" id="A0A482TB83"/>
<feature type="transmembrane region" description="Helical" evidence="7">
    <location>
        <begin position="83"/>
        <end position="105"/>
    </location>
</feature>
<dbReference type="CDD" id="cd01115">
    <property type="entry name" value="SLC13_permease"/>
    <property type="match status" value="1"/>
</dbReference>
<evidence type="ECO:0000256" key="4">
    <source>
        <dbReference type="ARBA" id="ARBA00022989"/>
    </source>
</evidence>
<feature type="transmembrane region" description="Helical" evidence="7">
    <location>
        <begin position="370"/>
        <end position="387"/>
    </location>
</feature>
<dbReference type="Pfam" id="PF00939">
    <property type="entry name" value="Na_sulph_symp"/>
    <property type="match status" value="1"/>
</dbReference>
<feature type="transmembrane region" description="Helical" evidence="7">
    <location>
        <begin position="222"/>
        <end position="243"/>
    </location>
</feature>
<dbReference type="PANTHER" id="PTHR10283:SF82">
    <property type="entry name" value="SOLUTE CARRIER FAMILY 13 MEMBER 2"/>
    <property type="match status" value="1"/>
</dbReference>
<keyword evidence="3 7" id="KW-0812">Transmembrane</keyword>
<feature type="transmembrane region" description="Helical" evidence="7">
    <location>
        <begin position="12"/>
        <end position="29"/>
    </location>
</feature>
<name>A0A482TB83_9EURY</name>
<protein>
    <submittedName>
        <fullName evidence="8">Anion transporter</fullName>
    </submittedName>
</protein>
<keyword evidence="2" id="KW-0813">Transport</keyword>
<comment type="subcellular location">
    <subcellularLocation>
        <location evidence="1">Membrane</location>
        <topology evidence="1">Multi-pass membrane protein</topology>
    </subcellularLocation>
</comment>
<feature type="transmembrane region" description="Helical" evidence="7">
    <location>
        <begin position="529"/>
        <end position="553"/>
    </location>
</feature>
<organism evidence="8 9">
    <name type="scientific">Halogeometricum borinquense</name>
    <dbReference type="NCBI Taxonomy" id="60847"/>
    <lineage>
        <taxon>Archaea</taxon>
        <taxon>Methanobacteriati</taxon>
        <taxon>Methanobacteriota</taxon>
        <taxon>Stenosarchaea group</taxon>
        <taxon>Halobacteria</taxon>
        <taxon>Halobacteriales</taxon>
        <taxon>Haloferacaceae</taxon>
        <taxon>Halogeometricum</taxon>
    </lineage>
</organism>
<feature type="region of interest" description="Disordered" evidence="6">
    <location>
        <begin position="173"/>
        <end position="208"/>
    </location>
</feature>
<keyword evidence="4 7" id="KW-1133">Transmembrane helix</keyword>
<feature type="transmembrane region" description="Helical" evidence="7">
    <location>
        <begin position="424"/>
        <end position="452"/>
    </location>
</feature>
<reference evidence="8 9" key="1">
    <citation type="submission" date="2018-12" db="EMBL/GenBank/DDBJ databases">
        <title>Genome analysis provides insights into bioremediation potentialities of Halogeometricum borinquense strain N11.</title>
        <authorList>
            <person name="Najjari A."/>
            <person name="Youssef N."/>
            <person name="Fhoula I."/>
            <person name="Ben Dhia O."/>
            <person name="Mahjoubi M."/>
            <person name="Ouzari H.I."/>
            <person name="Cherif A."/>
        </authorList>
    </citation>
    <scope>NUCLEOTIDE SEQUENCE [LARGE SCALE GENOMIC DNA]</scope>
    <source>
        <strain evidence="8 9">N11</strain>
    </source>
</reference>
<dbReference type="GO" id="GO:0005886">
    <property type="term" value="C:plasma membrane"/>
    <property type="evidence" value="ECO:0007669"/>
    <property type="project" value="TreeGrafter"/>
</dbReference>
<dbReference type="PROSITE" id="PS01271">
    <property type="entry name" value="NA_SULFATE"/>
    <property type="match status" value="1"/>
</dbReference>
<feature type="transmembrane region" description="Helical" evidence="7">
    <location>
        <begin position="125"/>
        <end position="144"/>
    </location>
</feature>
<gene>
    <name evidence="8" type="ORF">ELS19_09290</name>
</gene>
<evidence type="ECO:0000256" key="1">
    <source>
        <dbReference type="ARBA" id="ARBA00004141"/>
    </source>
</evidence>
<accession>A0A482TB83</accession>
<feature type="transmembrane region" description="Helical" evidence="7">
    <location>
        <begin position="489"/>
        <end position="508"/>
    </location>
</feature>
<dbReference type="OMA" id="LMGIWWM"/>
<evidence type="ECO:0000313" key="8">
    <source>
        <dbReference type="EMBL" id="RYJ14137.1"/>
    </source>
</evidence>
<feature type="transmembrane region" description="Helical" evidence="7">
    <location>
        <begin position="464"/>
        <end position="483"/>
    </location>
</feature>
<dbReference type="EMBL" id="RZHH01000002">
    <property type="protein sequence ID" value="RYJ14137.1"/>
    <property type="molecule type" value="Genomic_DNA"/>
</dbReference>
<proteinExistence type="predicted"/>
<evidence type="ECO:0000313" key="9">
    <source>
        <dbReference type="Proteomes" id="UP000294028"/>
    </source>
</evidence>
<dbReference type="RefSeq" id="WP_013440540.1">
    <property type="nucleotide sequence ID" value="NZ_RZHH01000002.1"/>
</dbReference>
<comment type="caution">
    <text evidence="8">The sequence shown here is derived from an EMBL/GenBank/DDBJ whole genome shotgun (WGS) entry which is preliminary data.</text>
</comment>
<dbReference type="PANTHER" id="PTHR10283">
    <property type="entry name" value="SOLUTE CARRIER FAMILY 13 MEMBER"/>
    <property type="match status" value="1"/>
</dbReference>
<feature type="transmembrane region" description="Helical" evidence="7">
    <location>
        <begin position="321"/>
        <end position="341"/>
    </location>
</feature>
<sequence>MIHPSKSRSQRRLILFAVAVVGTALIAVAPSPGGLTVKGQYALATMFFAGFLWVTGALPLAVTAISIPFVLTALGVYPDLDTALVGFADHLIFLFIAGFMLANALQKYDIDRRIALYMMYVMGSSPRRLVGAVMLATAFLSMWVSNTATTAMMTPIALGVLTQVLGREEVKAAADDPSADIDSSVAADSRSEDRDSGTSSDVASDGGLADTTRSDSFTNLQISMLLGTAYAASVGGVGTLIGTPPNAILAGQLDKILGYEIGFVQWLLIGLPIVIVTLPIVWYLLTFRIYPPKIDDVDDARDEAGRYLRQEGPLSTRGKRVAIIFTATAGLWVLGGLGGFFSDYLPAAWATTIFGGKGATVLGVEGHQGLLYYVMVGLAAIPALVLADTMEWDELADIDWGTILLFGGGIALADALAATGATNWIANTVFGSLTGAPILLVVGVVVLLIIFLTEMTSNTATASIIVPILIGIGGIFATTLGLAEVSAAIFLSVSGAVAASFAFALPVATPPNAIVFGSGYIQQEHMMRAGVILNLVMTAVLTVLIWLMFQFVWPAILW</sequence>
<evidence type="ECO:0000256" key="6">
    <source>
        <dbReference type="SAM" id="MobiDB-lite"/>
    </source>
</evidence>
<evidence type="ECO:0000256" key="3">
    <source>
        <dbReference type="ARBA" id="ARBA00022692"/>
    </source>
</evidence>
<evidence type="ECO:0000256" key="7">
    <source>
        <dbReference type="SAM" id="Phobius"/>
    </source>
</evidence>
<dbReference type="GeneID" id="9993056"/>
<keyword evidence="5 7" id="KW-0472">Membrane</keyword>
<dbReference type="Proteomes" id="UP000294028">
    <property type="component" value="Unassembled WGS sequence"/>
</dbReference>
<dbReference type="InterPro" id="IPR001898">
    <property type="entry name" value="SLC13A/DASS"/>
</dbReference>
<evidence type="ECO:0000256" key="2">
    <source>
        <dbReference type="ARBA" id="ARBA00022448"/>
    </source>
</evidence>
<evidence type="ECO:0000256" key="5">
    <source>
        <dbReference type="ARBA" id="ARBA00023136"/>
    </source>
</evidence>
<feature type="transmembrane region" description="Helical" evidence="7">
    <location>
        <begin position="399"/>
        <end position="418"/>
    </location>
</feature>
<dbReference type="GO" id="GO:0015141">
    <property type="term" value="F:succinate transmembrane transporter activity"/>
    <property type="evidence" value="ECO:0007669"/>
    <property type="project" value="UniProtKB-ARBA"/>
</dbReference>
<feature type="transmembrane region" description="Helical" evidence="7">
    <location>
        <begin position="263"/>
        <end position="285"/>
    </location>
</feature>
<dbReference type="InterPro" id="IPR031312">
    <property type="entry name" value="Na/sul_symport_CS"/>
</dbReference>
<feature type="transmembrane region" description="Helical" evidence="7">
    <location>
        <begin position="41"/>
        <end position="71"/>
    </location>
</feature>